<organism evidence="2 3">
    <name type="scientific">Zhongshania aliphaticivorans</name>
    <dbReference type="NCBI Taxonomy" id="1470434"/>
    <lineage>
        <taxon>Bacteria</taxon>
        <taxon>Pseudomonadati</taxon>
        <taxon>Pseudomonadota</taxon>
        <taxon>Gammaproteobacteria</taxon>
        <taxon>Cellvibrionales</taxon>
        <taxon>Spongiibacteraceae</taxon>
        <taxon>Zhongshania</taxon>
    </lineage>
</organism>
<dbReference type="GO" id="GO:0003677">
    <property type="term" value="F:DNA binding"/>
    <property type="evidence" value="ECO:0007669"/>
    <property type="project" value="InterPro"/>
</dbReference>
<dbReference type="InterPro" id="IPR001437">
    <property type="entry name" value="Tscrpt_elong_fac_GreA/B_C"/>
</dbReference>
<dbReference type="Pfam" id="PF01272">
    <property type="entry name" value="GreA_GreB"/>
    <property type="match status" value="1"/>
</dbReference>
<dbReference type="Proteomes" id="UP000074119">
    <property type="component" value="Chromosome"/>
</dbReference>
<proteinExistence type="predicted"/>
<protein>
    <recommendedName>
        <fullName evidence="1">Transcription elongation factor GreA/GreB C-terminal domain-containing protein</fullName>
    </recommendedName>
</protein>
<evidence type="ECO:0000313" key="3">
    <source>
        <dbReference type="Proteomes" id="UP000074119"/>
    </source>
</evidence>
<dbReference type="STRING" id="1470434.AZF00_12925"/>
<dbReference type="PANTHER" id="PTHR30437">
    <property type="entry name" value="TRANSCRIPTION ELONGATION FACTOR GREA"/>
    <property type="match status" value="1"/>
</dbReference>
<dbReference type="GO" id="GO:0070063">
    <property type="term" value="F:RNA polymerase binding"/>
    <property type="evidence" value="ECO:0007669"/>
    <property type="project" value="InterPro"/>
</dbReference>
<dbReference type="Gene3D" id="3.10.50.30">
    <property type="entry name" value="Transcription elongation factor, GreA/GreB, C-terminal domain"/>
    <property type="match status" value="1"/>
</dbReference>
<gene>
    <name evidence="2" type="ORF">AZF00_12925</name>
</gene>
<dbReference type="InterPro" id="IPR023459">
    <property type="entry name" value="Tscrpt_elong_fac_GreA/B_fam"/>
</dbReference>
<feature type="domain" description="Transcription elongation factor GreA/GreB C-terminal" evidence="1">
    <location>
        <begin position="48"/>
        <end position="122"/>
    </location>
</feature>
<dbReference type="EMBL" id="CP014544">
    <property type="protein sequence ID" value="AMO69151.1"/>
    <property type="molecule type" value="Genomic_DNA"/>
</dbReference>
<dbReference type="PANTHER" id="PTHR30437:SF5">
    <property type="entry name" value="REGULATOR OF NUCLEOSIDE DIPHOSPHATE KINASE"/>
    <property type="match status" value="1"/>
</dbReference>
<name>A0A127M7H0_9GAMM</name>
<dbReference type="GO" id="GO:0006354">
    <property type="term" value="P:DNA-templated transcription elongation"/>
    <property type="evidence" value="ECO:0007669"/>
    <property type="project" value="TreeGrafter"/>
</dbReference>
<dbReference type="AlphaFoldDB" id="A0A127M7H0"/>
<dbReference type="SUPFAM" id="SSF54534">
    <property type="entry name" value="FKBP-like"/>
    <property type="match status" value="1"/>
</dbReference>
<reference evidence="2 3" key="1">
    <citation type="submission" date="2015-12" db="EMBL/GenBank/DDBJ databases">
        <authorList>
            <person name="Shamseldin A."/>
            <person name="Moawad H."/>
            <person name="Abd El-Rahim W.M."/>
            <person name="Sadowsky M.J."/>
        </authorList>
    </citation>
    <scope>NUCLEOTIDE SEQUENCE [LARGE SCALE GENOMIC DNA]</scope>
    <source>
        <strain evidence="2 3">SM2</strain>
    </source>
</reference>
<dbReference type="GO" id="GO:0032784">
    <property type="term" value="P:regulation of DNA-templated transcription elongation"/>
    <property type="evidence" value="ECO:0007669"/>
    <property type="project" value="InterPro"/>
</dbReference>
<dbReference type="RefSeq" id="WP_008248700.1">
    <property type="nucleotide sequence ID" value="NZ_CP014544.1"/>
</dbReference>
<evidence type="ECO:0000259" key="1">
    <source>
        <dbReference type="Pfam" id="PF01272"/>
    </source>
</evidence>
<accession>A0A127M7H0</accession>
<evidence type="ECO:0000313" key="2">
    <source>
        <dbReference type="EMBL" id="AMO69151.1"/>
    </source>
</evidence>
<sequence length="133" mass="14521">MPIENELIISESDYEKLSRLIKVSRSEATVALDAELMKADVCPDALMPADVVSLYSKTHFKDVKTGAKRVVTIVMPWESSITEMRISILSPVGIALIGARVGAIIDWPLLNSSSVSLKIEKVLRAVPKELSNA</sequence>
<dbReference type="KEGG" id="zal:AZF00_12925"/>
<dbReference type="InterPro" id="IPR036953">
    <property type="entry name" value="GreA/GreB_C_sf"/>
</dbReference>